<dbReference type="EMBL" id="JBHTMO010000002">
    <property type="protein sequence ID" value="MFD1392259.1"/>
    <property type="molecule type" value="Genomic_DNA"/>
</dbReference>
<sequence length="436" mass="47260">MVKVSTQTDYPAVGETLHEATLDNGLRLLLVPRPAYHQTYAMFAVNYGGIDVRYQPAGKQEMVDDPEGIAHFLEHKLFEKEDHDAFALFGQTGASANAFTSTTSTAYLFSTSTQLAQNLTTLLDFVQDPYFSTQTVAKEKGIIGQEIQMYQDDPSWLLYYGIVGNLYPNHPVARDVTGTVASIGKITPELLYQAYRTFYQPSNMTLTMVGNFDPAAILAQVAANQAAKTFAPATPIVRGVGFDGDLAEILPYRAADLPVIRPKSAVGLKGQRDLEEGPAGTTVKLAIEVLLEMVFGDSSPLYQQWYDDGLVDDSFAADYTASRTFNYATFSGDADDPSALSDAVAAVIARGADQPSLTQARFDRIKQAALGKYYMSLNSLEQTAGQLSAQSFTPVNAFALVDLLKGLTLADVQAAAAEFFDADALSVFHVRPEAKA</sequence>
<feature type="domain" description="Peptidase M16 N-terminal" evidence="1">
    <location>
        <begin position="64"/>
        <end position="178"/>
    </location>
</feature>
<dbReference type="RefSeq" id="WP_125584818.1">
    <property type="nucleotide sequence ID" value="NZ_JBHTMO010000002.1"/>
</dbReference>
<dbReference type="InterPro" id="IPR011765">
    <property type="entry name" value="Pept_M16_N"/>
</dbReference>
<dbReference type="SUPFAM" id="SSF63411">
    <property type="entry name" value="LuxS/MPP-like metallohydrolase"/>
    <property type="match status" value="2"/>
</dbReference>
<dbReference type="PANTHER" id="PTHR11851:SF134">
    <property type="entry name" value="ZINC-DEPENDENT PROTEASE"/>
    <property type="match status" value="1"/>
</dbReference>
<proteinExistence type="predicted"/>
<comment type="caution">
    <text evidence="3">The sequence shown here is derived from an EMBL/GenBank/DDBJ whole genome shotgun (WGS) entry which is preliminary data.</text>
</comment>
<feature type="domain" description="Peptidase M16 C-terminal" evidence="2">
    <location>
        <begin position="185"/>
        <end position="368"/>
    </location>
</feature>
<dbReference type="InterPro" id="IPR007863">
    <property type="entry name" value="Peptidase_M16_C"/>
</dbReference>
<dbReference type="InterPro" id="IPR050361">
    <property type="entry name" value="MPP/UQCRC_Complex"/>
</dbReference>
<organism evidence="3 4">
    <name type="scientific">Lacticaseibacillus jixianensis</name>
    <dbReference type="NCBI Taxonomy" id="2486012"/>
    <lineage>
        <taxon>Bacteria</taxon>
        <taxon>Bacillati</taxon>
        <taxon>Bacillota</taxon>
        <taxon>Bacilli</taxon>
        <taxon>Lactobacillales</taxon>
        <taxon>Lactobacillaceae</taxon>
        <taxon>Lacticaseibacillus</taxon>
    </lineage>
</organism>
<reference evidence="4" key="1">
    <citation type="journal article" date="2019" name="Int. J. Syst. Evol. Microbiol.">
        <title>The Global Catalogue of Microorganisms (GCM) 10K type strain sequencing project: providing services to taxonomists for standard genome sequencing and annotation.</title>
        <authorList>
            <consortium name="The Broad Institute Genomics Platform"/>
            <consortium name="The Broad Institute Genome Sequencing Center for Infectious Disease"/>
            <person name="Wu L."/>
            <person name="Ma J."/>
        </authorList>
    </citation>
    <scope>NUCLEOTIDE SEQUENCE [LARGE SCALE GENOMIC DNA]</scope>
    <source>
        <strain evidence="4">CCM 8911</strain>
    </source>
</reference>
<accession>A0ABW4B611</accession>
<dbReference type="Pfam" id="PF05193">
    <property type="entry name" value="Peptidase_M16_C"/>
    <property type="match status" value="1"/>
</dbReference>
<gene>
    <name evidence="3" type="primary">yfmH</name>
    <name evidence="3" type="ORF">ACFQ3L_01465</name>
</gene>
<dbReference type="Pfam" id="PF00675">
    <property type="entry name" value="Peptidase_M16"/>
    <property type="match status" value="1"/>
</dbReference>
<evidence type="ECO:0000313" key="4">
    <source>
        <dbReference type="Proteomes" id="UP001597249"/>
    </source>
</evidence>
<protein>
    <submittedName>
        <fullName evidence="3">EF-P 5-aminopentanol modification-associated protein YfmH</fullName>
    </submittedName>
</protein>
<evidence type="ECO:0000313" key="3">
    <source>
        <dbReference type="EMBL" id="MFD1392259.1"/>
    </source>
</evidence>
<dbReference type="Proteomes" id="UP001597249">
    <property type="component" value="Unassembled WGS sequence"/>
</dbReference>
<evidence type="ECO:0000259" key="1">
    <source>
        <dbReference type="Pfam" id="PF00675"/>
    </source>
</evidence>
<dbReference type="InterPro" id="IPR011249">
    <property type="entry name" value="Metalloenz_LuxS/M16"/>
</dbReference>
<name>A0ABW4B611_9LACO</name>
<dbReference type="Gene3D" id="3.30.830.10">
    <property type="entry name" value="Metalloenzyme, LuxS/M16 peptidase-like"/>
    <property type="match status" value="2"/>
</dbReference>
<keyword evidence="4" id="KW-1185">Reference proteome</keyword>
<dbReference type="PANTHER" id="PTHR11851">
    <property type="entry name" value="METALLOPROTEASE"/>
    <property type="match status" value="1"/>
</dbReference>
<evidence type="ECO:0000259" key="2">
    <source>
        <dbReference type="Pfam" id="PF05193"/>
    </source>
</evidence>
<dbReference type="NCBIfam" id="NF047421">
    <property type="entry name" value="YfmH_fam"/>
    <property type="match status" value="1"/>
</dbReference>